<feature type="transmembrane region" description="Helical" evidence="8">
    <location>
        <begin position="311"/>
        <end position="335"/>
    </location>
</feature>
<accession>A0ABX8XGD0</accession>
<evidence type="ECO:0000256" key="3">
    <source>
        <dbReference type="ARBA" id="ARBA00022989"/>
    </source>
</evidence>
<dbReference type="InterPro" id="IPR004089">
    <property type="entry name" value="MCPsignal_dom"/>
</dbReference>
<keyword evidence="5 7" id="KW-0807">Transducer</keyword>
<dbReference type="PROSITE" id="PS50885">
    <property type="entry name" value="HAMP"/>
    <property type="match status" value="1"/>
</dbReference>
<feature type="domain" description="HAMP" evidence="10">
    <location>
        <begin position="354"/>
        <end position="386"/>
    </location>
</feature>
<evidence type="ECO:0000313" key="11">
    <source>
        <dbReference type="EMBL" id="QYX74466.1"/>
    </source>
</evidence>
<name>A0ABX8XGD0_SHEPU</name>
<evidence type="ECO:0000256" key="4">
    <source>
        <dbReference type="ARBA" id="ARBA00023136"/>
    </source>
</evidence>
<dbReference type="InterPro" id="IPR003660">
    <property type="entry name" value="HAMP_dom"/>
</dbReference>
<dbReference type="InterPro" id="IPR004090">
    <property type="entry name" value="Chemotax_Me-accpt_rcpt"/>
</dbReference>
<dbReference type="PROSITE" id="PS50111">
    <property type="entry name" value="CHEMOTAXIS_TRANSDUC_2"/>
    <property type="match status" value="1"/>
</dbReference>
<dbReference type="EMBL" id="CP080635">
    <property type="protein sequence ID" value="QYX74466.1"/>
    <property type="molecule type" value="Genomic_DNA"/>
</dbReference>
<organism evidence="11 12">
    <name type="scientific">Shewanella putrefaciens</name>
    <name type="common">Pseudomonas putrefaciens</name>
    <dbReference type="NCBI Taxonomy" id="24"/>
    <lineage>
        <taxon>Bacteria</taxon>
        <taxon>Pseudomonadati</taxon>
        <taxon>Pseudomonadota</taxon>
        <taxon>Gammaproteobacteria</taxon>
        <taxon>Alteromonadales</taxon>
        <taxon>Shewanellaceae</taxon>
        <taxon>Shewanella</taxon>
    </lineage>
</organism>
<proteinExistence type="inferred from homology"/>
<gene>
    <name evidence="11" type="ORF">K3G22_08780</name>
</gene>
<evidence type="ECO:0000256" key="6">
    <source>
        <dbReference type="ARBA" id="ARBA00029447"/>
    </source>
</evidence>
<evidence type="ECO:0000256" key="7">
    <source>
        <dbReference type="PROSITE-ProRule" id="PRU00284"/>
    </source>
</evidence>
<dbReference type="RefSeq" id="WP_011919219.1">
    <property type="nucleotide sequence ID" value="NZ_BMPK01000003.1"/>
</dbReference>
<dbReference type="GeneID" id="67443350"/>
<dbReference type="PRINTS" id="PR00260">
    <property type="entry name" value="CHEMTRNSDUCR"/>
</dbReference>
<dbReference type="SUPFAM" id="SSF58104">
    <property type="entry name" value="Methyl-accepting chemotaxis protein (MCP) signaling domain"/>
    <property type="match status" value="1"/>
</dbReference>
<dbReference type="PANTHER" id="PTHR32089:SF119">
    <property type="entry name" value="METHYL-ACCEPTING CHEMOTAXIS PROTEIN CTPL"/>
    <property type="match status" value="1"/>
</dbReference>
<dbReference type="InterPro" id="IPR013587">
    <property type="entry name" value="Nitrate/nitrite_sensing"/>
</dbReference>
<comment type="subcellular location">
    <subcellularLocation>
        <location evidence="1">Membrane</location>
        <topology evidence="1">Multi-pass membrane protein</topology>
    </subcellularLocation>
</comment>
<evidence type="ECO:0000259" key="9">
    <source>
        <dbReference type="PROSITE" id="PS50111"/>
    </source>
</evidence>
<dbReference type="Pfam" id="PF08376">
    <property type="entry name" value="NIT"/>
    <property type="match status" value="1"/>
</dbReference>
<keyword evidence="2 8" id="KW-0812">Transmembrane</keyword>
<dbReference type="Pfam" id="PF00015">
    <property type="entry name" value="MCPsignal"/>
    <property type="match status" value="1"/>
</dbReference>
<evidence type="ECO:0000256" key="2">
    <source>
        <dbReference type="ARBA" id="ARBA00022692"/>
    </source>
</evidence>
<dbReference type="Pfam" id="PF00672">
    <property type="entry name" value="HAMP"/>
    <property type="match status" value="1"/>
</dbReference>
<keyword evidence="3 8" id="KW-1133">Transmembrane helix</keyword>
<dbReference type="CDD" id="cd11386">
    <property type="entry name" value="MCP_signal"/>
    <property type="match status" value="1"/>
</dbReference>
<protein>
    <submittedName>
        <fullName evidence="11">Nitrate- and nitrite sensing domain-containing protein</fullName>
    </submittedName>
</protein>
<dbReference type="Proteomes" id="UP000827084">
    <property type="component" value="Chromosome"/>
</dbReference>
<keyword evidence="12" id="KW-1185">Reference proteome</keyword>
<dbReference type="CDD" id="cd06225">
    <property type="entry name" value="HAMP"/>
    <property type="match status" value="1"/>
</dbReference>
<reference evidence="11 12" key="1">
    <citation type="submission" date="2021-08" db="EMBL/GenBank/DDBJ databases">
        <title>Shewanella putrefaciens YZ-J, complete genome.</title>
        <authorList>
            <person name="Yi Z."/>
        </authorList>
    </citation>
    <scope>NUCLEOTIDE SEQUENCE [LARGE SCALE GENOMIC DNA]</scope>
    <source>
        <strain evidence="11 12">YZ-J</strain>
    </source>
</reference>
<evidence type="ECO:0000256" key="5">
    <source>
        <dbReference type="ARBA" id="ARBA00023224"/>
    </source>
</evidence>
<evidence type="ECO:0000313" key="12">
    <source>
        <dbReference type="Proteomes" id="UP000827084"/>
    </source>
</evidence>
<dbReference type="SMART" id="SM00283">
    <property type="entry name" value="MA"/>
    <property type="match status" value="1"/>
</dbReference>
<keyword evidence="4 8" id="KW-0472">Membrane</keyword>
<dbReference type="PANTHER" id="PTHR32089">
    <property type="entry name" value="METHYL-ACCEPTING CHEMOTAXIS PROTEIN MCPB"/>
    <property type="match status" value="1"/>
</dbReference>
<evidence type="ECO:0000256" key="8">
    <source>
        <dbReference type="SAM" id="Phobius"/>
    </source>
</evidence>
<feature type="transmembrane region" description="Helical" evidence="8">
    <location>
        <begin position="15"/>
        <end position="34"/>
    </location>
</feature>
<evidence type="ECO:0000256" key="1">
    <source>
        <dbReference type="ARBA" id="ARBA00004141"/>
    </source>
</evidence>
<dbReference type="Gene3D" id="1.10.287.950">
    <property type="entry name" value="Methyl-accepting chemotaxis protein"/>
    <property type="match status" value="1"/>
</dbReference>
<feature type="domain" description="Methyl-accepting transducer" evidence="9">
    <location>
        <begin position="391"/>
        <end position="627"/>
    </location>
</feature>
<evidence type="ECO:0000259" key="10">
    <source>
        <dbReference type="PROSITE" id="PS50885"/>
    </source>
</evidence>
<sequence>MKWQWIGNLSLKQKLLMVVLPPLIACFLYGALFLTEKFKYRQDLQLVVQLSELAVTNSNLVHELQKERGMSAGFIGSGGKAFAGKIPEQRRLTDSQLKLYQSFIAENALPELFAPKLRELNTQLGRLAGIRSQTDSLSISVAEEVAYYTDLNKILLAIVDETAKAGANQEIAIKAAAFSAYLQMKERAGIERAVLSSTFGQYGFKPQVYARFITLVSEQNSYLERFQALATPELVQAVSRIQNSNEVREVEALRQIALEQDNQKIQQQSPEEWFTKSTARIDSLRDFEQQVSTDLLKTTHKRLQSANEHMFFVLATLTLVLTLVLIFSLSVIRYLHDSVHHLYSTITQARKNYDLSVRLTHSSSDEFGELAIAFNDMMSDFENVILQVRASGAKLQQAVKQMDLCTHAMEQDVMEGHSEAEQVASAMTEMSATVAEIASNAVQASEASSAANQEAKAGNIEVGRTSNAIKALADDISGASQAINELDREIHGIVVVLDVISSIAEQTNLLALNAAIEAARAGEMGRGFAVVADEVRNLAQRSQTSTADIKNMTDRLKSGASIAVKAMERGLTQANISVQEAEQAGIELKRVVEQVDIIDRMNEQIATATHEQSAVSEDVNRNALKISEIYLNTQRISDELRELTKALTFDADLMSKEVHKFTVN</sequence>
<comment type="similarity">
    <text evidence="6">Belongs to the methyl-accepting chemotaxis (MCP) protein family.</text>
</comment>